<reference evidence="7" key="1">
    <citation type="journal article" date="2008" name="Nature">
        <title>The amphioxus genome and the evolution of the chordate karyotype.</title>
        <authorList>
            <consortium name="US DOE Joint Genome Institute (JGI-PGF)"/>
            <person name="Putnam N.H."/>
            <person name="Butts T."/>
            <person name="Ferrier D.E.K."/>
            <person name="Furlong R.F."/>
            <person name="Hellsten U."/>
            <person name="Kawashima T."/>
            <person name="Robinson-Rechavi M."/>
            <person name="Shoguchi E."/>
            <person name="Terry A."/>
            <person name="Yu J.-K."/>
            <person name="Benito-Gutierrez E.L."/>
            <person name="Dubchak I."/>
            <person name="Garcia-Fernandez J."/>
            <person name="Gibson-Brown J.J."/>
            <person name="Grigoriev I.V."/>
            <person name="Horton A.C."/>
            <person name="de Jong P.J."/>
            <person name="Jurka J."/>
            <person name="Kapitonov V.V."/>
            <person name="Kohara Y."/>
            <person name="Kuroki Y."/>
            <person name="Lindquist E."/>
            <person name="Lucas S."/>
            <person name="Osoegawa K."/>
            <person name="Pennacchio L.A."/>
            <person name="Salamov A.A."/>
            <person name="Satou Y."/>
            <person name="Sauka-Spengler T."/>
            <person name="Schmutz J."/>
            <person name="Shin-I T."/>
            <person name="Toyoda A."/>
            <person name="Bronner-Fraser M."/>
            <person name="Fujiyama A."/>
            <person name="Holland L.Z."/>
            <person name="Holland P.W.H."/>
            <person name="Satoh N."/>
            <person name="Rokhsar D.S."/>
        </authorList>
    </citation>
    <scope>NUCLEOTIDE SEQUENCE [LARGE SCALE GENOMIC DNA]</scope>
    <source>
        <strain evidence="7">S238N-H82</strain>
        <tissue evidence="7">Testes</tissue>
    </source>
</reference>
<evidence type="ECO:0000256" key="5">
    <source>
        <dbReference type="PROSITE-ProRule" id="PRU00277"/>
    </source>
</evidence>
<proteinExistence type="predicted"/>
<gene>
    <name evidence="7" type="ORF">BRAFLDRAFT_126086</name>
</gene>
<dbReference type="STRING" id="7739.C3XYZ0"/>
<dbReference type="AlphaFoldDB" id="C3XYZ0"/>
<dbReference type="EC" id="5.2.1.8" evidence="2 5"/>
<dbReference type="Gene3D" id="3.10.50.40">
    <property type="match status" value="1"/>
</dbReference>
<accession>C3XYZ0</accession>
<evidence type="ECO:0000313" key="7">
    <source>
        <dbReference type="EMBL" id="EEN66761.1"/>
    </source>
</evidence>
<dbReference type="PANTHER" id="PTHR10516:SF443">
    <property type="entry name" value="FK506-BINDING PROTEIN 59-RELATED"/>
    <property type="match status" value="1"/>
</dbReference>
<dbReference type="EMBL" id="GG666474">
    <property type="protein sequence ID" value="EEN66761.1"/>
    <property type="molecule type" value="Genomic_DNA"/>
</dbReference>
<sequence>MSQVSQGVLKEVVRPGNGPQVQRGNTITVHCTGNLVNPPKKFWSTKDPGQKPFTFQVGLGKVIQGWDEGCLSMCKGEIAKLTIDSKKGYGAQGFPAWGYPLNIIMVYNNIAIIKQWIHTITPNADLMFEIEILEIN</sequence>
<dbReference type="PROSITE" id="PS50059">
    <property type="entry name" value="FKBP_PPIASE"/>
    <property type="match status" value="1"/>
</dbReference>
<keyword evidence="4 5" id="KW-0413">Isomerase</keyword>
<name>C3XYZ0_BRAFL</name>
<dbReference type="InterPro" id="IPR046357">
    <property type="entry name" value="PPIase_dom_sf"/>
</dbReference>
<evidence type="ECO:0000256" key="3">
    <source>
        <dbReference type="ARBA" id="ARBA00023110"/>
    </source>
</evidence>
<evidence type="ECO:0000256" key="4">
    <source>
        <dbReference type="ARBA" id="ARBA00023235"/>
    </source>
</evidence>
<dbReference type="Pfam" id="PF00254">
    <property type="entry name" value="FKBP_C"/>
    <property type="match status" value="1"/>
</dbReference>
<feature type="domain" description="PPIase FKBP-type" evidence="6">
    <location>
        <begin position="24"/>
        <end position="136"/>
    </location>
</feature>
<keyword evidence="3 5" id="KW-0697">Rotamase</keyword>
<evidence type="ECO:0000256" key="2">
    <source>
        <dbReference type="ARBA" id="ARBA00013194"/>
    </source>
</evidence>
<evidence type="ECO:0000259" key="6">
    <source>
        <dbReference type="PROSITE" id="PS50059"/>
    </source>
</evidence>
<organism>
    <name type="scientific">Branchiostoma floridae</name>
    <name type="common">Florida lancelet</name>
    <name type="synonym">Amphioxus</name>
    <dbReference type="NCBI Taxonomy" id="7739"/>
    <lineage>
        <taxon>Eukaryota</taxon>
        <taxon>Metazoa</taxon>
        <taxon>Chordata</taxon>
        <taxon>Cephalochordata</taxon>
        <taxon>Leptocardii</taxon>
        <taxon>Amphioxiformes</taxon>
        <taxon>Branchiostomatidae</taxon>
        <taxon>Branchiostoma</taxon>
    </lineage>
</organism>
<comment type="catalytic activity">
    <reaction evidence="1 5">
        <text>[protein]-peptidylproline (omega=180) = [protein]-peptidylproline (omega=0)</text>
        <dbReference type="Rhea" id="RHEA:16237"/>
        <dbReference type="Rhea" id="RHEA-COMP:10747"/>
        <dbReference type="Rhea" id="RHEA-COMP:10748"/>
        <dbReference type="ChEBI" id="CHEBI:83833"/>
        <dbReference type="ChEBI" id="CHEBI:83834"/>
        <dbReference type="EC" id="5.2.1.8"/>
    </reaction>
</comment>
<protein>
    <recommendedName>
        <fullName evidence="2 5">peptidylprolyl isomerase</fullName>
        <ecNumber evidence="2 5">5.2.1.8</ecNumber>
    </recommendedName>
</protein>
<dbReference type="InParanoid" id="C3XYZ0"/>
<dbReference type="SUPFAM" id="SSF54534">
    <property type="entry name" value="FKBP-like"/>
    <property type="match status" value="1"/>
</dbReference>
<dbReference type="InterPro" id="IPR050689">
    <property type="entry name" value="FKBP-type_PPIase"/>
</dbReference>
<dbReference type="GO" id="GO:0003755">
    <property type="term" value="F:peptidyl-prolyl cis-trans isomerase activity"/>
    <property type="evidence" value="ECO:0007669"/>
    <property type="project" value="UniProtKB-KW"/>
</dbReference>
<dbReference type="InterPro" id="IPR001179">
    <property type="entry name" value="PPIase_FKBP_dom"/>
</dbReference>
<evidence type="ECO:0000256" key="1">
    <source>
        <dbReference type="ARBA" id="ARBA00000971"/>
    </source>
</evidence>
<dbReference type="PANTHER" id="PTHR10516">
    <property type="entry name" value="PEPTIDYL-PROLYL CIS-TRANS ISOMERASE"/>
    <property type="match status" value="1"/>
</dbReference>
<dbReference type="FunFam" id="3.10.50.40:FF:000079">
    <property type="entry name" value="Peptidylprolyl isomerase"/>
    <property type="match status" value="1"/>
</dbReference>
<dbReference type="eggNOG" id="KOG0544">
    <property type="taxonomic scope" value="Eukaryota"/>
</dbReference>